<keyword evidence="1" id="KW-0175">Coiled coil</keyword>
<keyword evidence="4" id="KW-1185">Reference proteome</keyword>
<dbReference type="EMBL" id="JARPUR010000002">
    <property type="protein sequence ID" value="KAK4882934.1"/>
    <property type="molecule type" value="Genomic_DNA"/>
</dbReference>
<dbReference type="PANTHER" id="PTHR46518">
    <property type="entry name" value="COILED-COIL DOMAIN-CONTAINING PROTEIN 151"/>
    <property type="match status" value="1"/>
</dbReference>
<comment type="caution">
    <text evidence="3">The sequence shown here is derived from an EMBL/GenBank/DDBJ whole genome shotgun (WGS) entry which is preliminary data.</text>
</comment>
<dbReference type="AlphaFoldDB" id="A0AAN7Q1J6"/>
<protein>
    <recommendedName>
        <fullName evidence="5">Coiled-coil domain-containing protein 151</fullName>
    </recommendedName>
</protein>
<feature type="compositionally biased region" description="Polar residues" evidence="2">
    <location>
        <begin position="493"/>
        <end position="503"/>
    </location>
</feature>
<feature type="region of interest" description="Disordered" evidence="2">
    <location>
        <begin position="482"/>
        <end position="517"/>
    </location>
</feature>
<dbReference type="GO" id="GO:0097542">
    <property type="term" value="C:ciliary tip"/>
    <property type="evidence" value="ECO:0007669"/>
    <property type="project" value="TreeGrafter"/>
</dbReference>
<gene>
    <name evidence="3" type="ORF">RN001_006253</name>
</gene>
<feature type="coiled-coil region" evidence="1">
    <location>
        <begin position="344"/>
        <end position="393"/>
    </location>
</feature>
<dbReference type="GO" id="GO:0003341">
    <property type="term" value="P:cilium movement"/>
    <property type="evidence" value="ECO:0007669"/>
    <property type="project" value="InterPro"/>
</dbReference>
<evidence type="ECO:0000313" key="3">
    <source>
        <dbReference type="EMBL" id="KAK4882934.1"/>
    </source>
</evidence>
<evidence type="ECO:0000313" key="4">
    <source>
        <dbReference type="Proteomes" id="UP001353858"/>
    </source>
</evidence>
<dbReference type="Proteomes" id="UP001353858">
    <property type="component" value="Unassembled WGS sequence"/>
</dbReference>
<reference evidence="4" key="1">
    <citation type="submission" date="2023-01" db="EMBL/GenBank/DDBJ databases">
        <title>Key to firefly adult light organ development and bioluminescence: homeobox transcription factors regulate luciferase expression and transportation to peroxisome.</title>
        <authorList>
            <person name="Fu X."/>
        </authorList>
    </citation>
    <scope>NUCLEOTIDE SEQUENCE [LARGE SCALE GENOMIC DNA]</scope>
</reference>
<evidence type="ECO:0000256" key="1">
    <source>
        <dbReference type="SAM" id="Coils"/>
    </source>
</evidence>
<dbReference type="GO" id="GO:0035253">
    <property type="term" value="C:ciliary rootlet"/>
    <property type="evidence" value="ECO:0007669"/>
    <property type="project" value="TreeGrafter"/>
</dbReference>
<sequence length="538" mass="62293">MNKSKQKSINISDVNKQILEIKKKIQLSEGQRKALFEVREAEYKTNCNEIAKLKKDIADLVVLLKEQKSNSAKHRIKSGRLKSAFGALNEKSSWVTQEMLDLHVIDKSKQLNLMRYQVKKQQMYLSQLANQYQILVTETSKKMLFRKVENPFKIVSTELQNQIHAVKIQFREAVHVNNRYKDITSSLRQDAARFKFNIQCAESQQQSQNVEIQRLQKILEEASEMRGRARSALIQQEKGALNAAKARDQQETEGKQLVQSGKQELEKLERRIFQSGKTLVRAEAAEAIEINVIQEVSSATPQSEDRVVDIFEDLKQITGAVSTEEVVERFRAQKETDIRLNSLRDNSEIEKRQLEKNKEGLTTEHEQYKYAEAKDAELNLEHVQELHKLIKEQLELKEKFIELMEKTDGVIKFVGTSLDSLYRAVHPLSIVQLNPKMALQRLEEELSEVMAEINQIDNEEKHAVMIDRLDIDEDKWLPPPYSGLIRRTPIPQEETSPVPQPTGSDDEEEVPTRGYLKRQAQLVVDARSRRKNLRFQRK</sequence>
<dbReference type="InterPro" id="IPR033192">
    <property type="entry name" value="ODAD3"/>
</dbReference>
<name>A0AAN7Q1J6_9COLE</name>
<dbReference type="GO" id="GO:0036064">
    <property type="term" value="C:ciliary basal body"/>
    <property type="evidence" value="ECO:0007669"/>
    <property type="project" value="TreeGrafter"/>
</dbReference>
<proteinExistence type="predicted"/>
<dbReference type="GO" id="GO:0036158">
    <property type="term" value="P:outer dynein arm assembly"/>
    <property type="evidence" value="ECO:0007669"/>
    <property type="project" value="InterPro"/>
</dbReference>
<organism evidence="3 4">
    <name type="scientific">Aquatica leii</name>
    <dbReference type="NCBI Taxonomy" id="1421715"/>
    <lineage>
        <taxon>Eukaryota</taxon>
        <taxon>Metazoa</taxon>
        <taxon>Ecdysozoa</taxon>
        <taxon>Arthropoda</taxon>
        <taxon>Hexapoda</taxon>
        <taxon>Insecta</taxon>
        <taxon>Pterygota</taxon>
        <taxon>Neoptera</taxon>
        <taxon>Endopterygota</taxon>
        <taxon>Coleoptera</taxon>
        <taxon>Polyphaga</taxon>
        <taxon>Elateriformia</taxon>
        <taxon>Elateroidea</taxon>
        <taxon>Lampyridae</taxon>
        <taxon>Luciolinae</taxon>
        <taxon>Aquatica</taxon>
    </lineage>
</organism>
<dbReference type="PANTHER" id="PTHR46518:SF1">
    <property type="entry name" value="OUTER DYNEIN ARM-DOCKING COMPLEX SUBUNIT 3"/>
    <property type="match status" value="1"/>
</dbReference>
<evidence type="ECO:0000256" key="2">
    <source>
        <dbReference type="SAM" id="MobiDB-lite"/>
    </source>
</evidence>
<feature type="coiled-coil region" evidence="1">
    <location>
        <begin position="205"/>
        <end position="232"/>
    </location>
</feature>
<accession>A0AAN7Q1J6</accession>
<evidence type="ECO:0008006" key="5">
    <source>
        <dbReference type="Google" id="ProtNLM"/>
    </source>
</evidence>